<dbReference type="SUPFAM" id="SSF101738">
    <property type="entry name" value="SspB-like"/>
    <property type="match status" value="1"/>
</dbReference>
<protein>
    <recommendedName>
        <fullName evidence="4">Stringent starvation protein B</fullName>
    </recommendedName>
</protein>
<evidence type="ECO:0008006" key="4">
    <source>
        <dbReference type="Google" id="ProtNLM"/>
    </source>
</evidence>
<dbReference type="InterPro" id="IPR007481">
    <property type="entry name" value="SspB"/>
</dbReference>
<dbReference type="InterPro" id="IPR036760">
    <property type="entry name" value="SspB-like_sf"/>
</dbReference>
<evidence type="ECO:0000313" key="2">
    <source>
        <dbReference type="EMBL" id="AGI68846.1"/>
    </source>
</evidence>
<feature type="region of interest" description="Disordered" evidence="1">
    <location>
        <begin position="162"/>
        <end position="200"/>
    </location>
</feature>
<dbReference type="HOGENOM" id="CLU_106715_1_0_5"/>
<evidence type="ECO:0000313" key="3">
    <source>
        <dbReference type="Proteomes" id="UP000005307"/>
    </source>
</evidence>
<dbReference type="Pfam" id="PF04386">
    <property type="entry name" value="SspB"/>
    <property type="match status" value="1"/>
</dbReference>
<dbReference type="eggNOG" id="COG3814">
    <property type="taxonomic scope" value="Bacteria"/>
</dbReference>
<dbReference type="Proteomes" id="UP000005307">
    <property type="component" value="Chromosome"/>
</dbReference>
<keyword evidence="3" id="KW-1185">Reference proteome</keyword>
<dbReference type="AlphaFoldDB" id="M9REL9"/>
<dbReference type="EMBL" id="CP003740">
    <property type="protein sequence ID" value="AGI68846.1"/>
    <property type="molecule type" value="Genomic_DNA"/>
</dbReference>
<dbReference type="STRING" id="391626.OAN307_c33380"/>
<feature type="compositionally biased region" description="Basic and acidic residues" evidence="1">
    <location>
        <begin position="180"/>
        <end position="200"/>
    </location>
</feature>
<accession>M9REL9</accession>
<gene>
    <name evidence="2" type="ORF">OAN307_c33380</name>
</gene>
<organism evidence="2 3">
    <name type="scientific">Octadecabacter antarcticus 307</name>
    <dbReference type="NCBI Taxonomy" id="391626"/>
    <lineage>
        <taxon>Bacteria</taxon>
        <taxon>Pseudomonadati</taxon>
        <taxon>Pseudomonadota</taxon>
        <taxon>Alphaproteobacteria</taxon>
        <taxon>Rhodobacterales</taxon>
        <taxon>Roseobacteraceae</taxon>
        <taxon>Octadecabacter</taxon>
    </lineage>
</organism>
<dbReference type="KEGG" id="oat:OAN307_c33380"/>
<evidence type="ECO:0000256" key="1">
    <source>
        <dbReference type="SAM" id="MobiDB-lite"/>
    </source>
</evidence>
<name>M9REL9_9RHOB</name>
<reference evidence="2 3" key="1">
    <citation type="journal article" date="2013" name="PLoS ONE">
        <title>Poles Apart: Arctic and Antarctic Octadecabacter strains Share High Genome Plasticity and a New Type of Xanthorhodopsin.</title>
        <authorList>
            <person name="Vollmers J."/>
            <person name="Voget S."/>
            <person name="Dietrich S."/>
            <person name="Gollnow K."/>
            <person name="Smits M."/>
            <person name="Meyer K."/>
            <person name="Brinkhoff T."/>
            <person name="Simon M."/>
            <person name="Daniel R."/>
        </authorList>
    </citation>
    <scope>NUCLEOTIDE SEQUENCE [LARGE SCALE GENOMIC DNA]</scope>
    <source>
        <strain evidence="2 3">307</strain>
    </source>
</reference>
<dbReference type="Gene3D" id="2.30.30.220">
    <property type="entry name" value="SspB-like"/>
    <property type="match status" value="1"/>
</dbReference>
<sequence>MGDDTDAGCYGSCGHRDDAIDLIPPFYPAQNPVWWACLKIRSCPVSNTIHKIDYGNLMHKAMRGLILEVLTDVCAKGLPGNHHFFITFDTMHPGVEIADWLSDRYPGEMTIVIQHQYESLRVTDQGFSITLSFGDKPEPLYVPYDAIKTFVDPSVEFGLRFEAQDEDGDAPEAPMDVMAEPEKDAPKKDADVVSLDQFRK</sequence>
<proteinExistence type="predicted"/>